<dbReference type="SUPFAM" id="SSF48452">
    <property type="entry name" value="TPR-like"/>
    <property type="match status" value="1"/>
</dbReference>
<evidence type="ECO:0000313" key="4">
    <source>
        <dbReference type="Proteomes" id="UP001604277"/>
    </source>
</evidence>
<keyword evidence="4" id="KW-1185">Reference proteome</keyword>
<keyword evidence="1" id="KW-0677">Repeat</keyword>
<dbReference type="InterPro" id="IPR002885">
    <property type="entry name" value="PPR_rpt"/>
</dbReference>
<organism evidence="3 4">
    <name type="scientific">Forsythia ovata</name>
    <dbReference type="NCBI Taxonomy" id="205694"/>
    <lineage>
        <taxon>Eukaryota</taxon>
        <taxon>Viridiplantae</taxon>
        <taxon>Streptophyta</taxon>
        <taxon>Embryophyta</taxon>
        <taxon>Tracheophyta</taxon>
        <taxon>Spermatophyta</taxon>
        <taxon>Magnoliopsida</taxon>
        <taxon>eudicotyledons</taxon>
        <taxon>Gunneridae</taxon>
        <taxon>Pentapetalae</taxon>
        <taxon>asterids</taxon>
        <taxon>lamiids</taxon>
        <taxon>Lamiales</taxon>
        <taxon>Oleaceae</taxon>
        <taxon>Forsythieae</taxon>
        <taxon>Forsythia</taxon>
    </lineage>
</organism>
<dbReference type="InterPro" id="IPR011990">
    <property type="entry name" value="TPR-like_helical_dom_sf"/>
</dbReference>
<dbReference type="PANTHER" id="PTHR47926:SF545">
    <property type="entry name" value="PENTACOTRIPEPTIDE-REPEAT REGION OF PRORP DOMAIN-CONTAINING PROTEIN"/>
    <property type="match status" value="1"/>
</dbReference>
<dbReference type="Pfam" id="PF01535">
    <property type="entry name" value="PPR"/>
    <property type="match status" value="2"/>
</dbReference>
<comment type="caution">
    <text evidence="3">The sequence shown here is derived from an EMBL/GenBank/DDBJ whole genome shotgun (WGS) entry which is preliminary data.</text>
</comment>
<protein>
    <submittedName>
        <fullName evidence="3">Pentatricopeptide repeat-containing protein</fullName>
    </submittedName>
</protein>
<dbReference type="NCBIfam" id="TIGR00756">
    <property type="entry name" value="PPR"/>
    <property type="match status" value="2"/>
</dbReference>
<dbReference type="PANTHER" id="PTHR47926">
    <property type="entry name" value="PENTATRICOPEPTIDE REPEAT-CONTAINING PROTEIN"/>
    <property type="match status" value="1"/>
</dbReference>
<dbReference type="Proteomes" id="UP001604277">
    <property type="component" value="Unassembled WGS sequence"/>
</dbReference>
<dbReference type="EMBL" id="JBFOLJ010000001">
    <property type="protein sequence ID" value="KAL2555532.1"/>
    <property type="molecule type" value="Genomic_DNA"/>
</dbReference>
<dbReference type="AlphaFoldDB" id="A0ABD1X0P4"/>
<evidence type="ECO:0000256" key="2">
    <source>
        <dbReference type="PROSITE-ProRule" id="PRU00708"/>
    </source>
</evidence>
<evidence type="ECO:0000313" key="3">
    <source>
        <dbReference type="EMBL" id="KAL2555532.1"/>
    </source>
</evidence>
<dbReference type="Pfam" id="PF20431">
    <property type="entry name" value="E_motif"/>
    <property type="match status" value="1"/>
</dbReference>
<gene>
    <name evidence="3" type="ORF">Fot_00271</name>
</gene>
<dbReference type="InterPro" id="IPR046848">
    <property type="entry name" value="E_motif"/>
</dbReference>
<dbReference type="PROSITE" id="PS51375">
    <property type="entry name" value="PPR"/>
    <property type="match status" value="1"/>
</dbReference>
<dbReference type="InterPro" id="IPR046960">
    <property type="entry name" value="PPR_At4g14850-like_plant"/>
</dbReference>
<sequence>MILGCGINGRANDAIKLFEEMMEAEINPNLYGLVPSVDHYAIVVDLLGRAGRLEEAHELIKSMPMQPHAGVWGALLLACSLHNNVELAEIAAKHCFELEPDSSGYCSLLANIYASVGKWADANRLRKAIEERGLIKVPGSSWMESAKT</sequence>
<dbReference type="Gene3D" id="1.25.40.10">
    <property type="entry name" value="Tetratricopeptide repeat domain"/>
    <property type="match status" value="1"/>
</dbReference>
<evidence type="ECO:0000256" key="1">
    <source>
        <dbReference type="ARBA" id="ARBA00022737"/>
    </source>
</evidence>
<accession>A0ABD1X0P4</accession>
<proteinExistence type="predicted"/>
<feature type="repeat" description="PPR" evidence="2">
    <location>
        <begin position="1"/>
        <end position="28"/>
    </location>
</feature>
<reference evidence="4" key="1">
    <citation type="submission" date="2024-07" db="EMBL/GenBank/DDBJ databases">
        <title>Two chromosome-level genome assemblies of Korean endemic species Abeliophyllum distichum and Forsythia ovata (Oleaceae).</title>
        <authorList>
            <person name="Jang H."/>
        </authorList>
    </citation>
    <scope>NUCLEOTIDE SEQUENCE [LARGE SCALE GENOMIC DNA]</scope>
</reference>
<name>A0ABD1X0P4_9LAMI</name>